<comment type="caution">
    <text evidence="1">The sequence shown here is derived from an EMBL/GenBank/DDBJ whole genome shotgun (WGS) entry which is preliminary data.</text>
</comment>
<dbReference type="RefSeq" id="WP_386810437.1">
    <property type="nucleotide sequence ID" value="NZ_JBHTMV010000013.1"/>
</dbReference>
<keyword evidence="2" id="KW-1185">Reference proteome</keyword>
<dbReference type="Proteomes" id="UP001597241">
    <property type="component" value="Unassembled WGS sequence"/>
</dbReference>
<sequence length="195" mass="23114">MKTVIFTILFGFTFINVSFCQELLEGQKRWSSENKLKKEDYKIKVNNINNDIIYTQITISHKVSGFDFFKKNFNKNVENIFLGNASWIDSTKIKNLNEQIEFQQLQFDLAEVEARKFRKEILKNRKQIAKGFNIINQISNDILAEFSEVRLQIMLETESGENKQKIFEWKEKIAAELIELNDFSYENNKKIHLNK</sequence>
<gene>
    <name evidence="1" type="ORF">ACFQ5N_14155</name>
</gene>
<accession>A0ABW3WTI1</accession>
<organism evidence="1 2">
    <name type="scientific">Lutibacter holmesii</name>
    <dbReference type="NCBI Taxonomy" id="1137985"/>
    <lineage>
        <taxon>Bacteria</taxon>
        <taxon>Pseudomonadati</taxon>
        <taxon>Bacteroidota</taxon>
        <taxon>Flavobacteriia</taxon>
        <taxon>Flavobacteriales</taxon>
        <taxon>Flavobacteriaceae</taxon>
        <taxon>Lutibacter</taxon>
    </lineage>
</organism>
<name>A0ABW3WTI1_9FLAO</name>
<reference evidence="2" key="1">
    <citation type="journal article" date="2019" name="Int. J. Syst. Evol. Microbiol.">
        <title>The Global Catalogue of Microorganisms (GCM) 10K type strain sequencing project: providing services to taxonomists for standard genome sequencing and annotation.</title>
        <authorList>
            <consortium name="The Broad Institute Genomics Platform"/>
            <consortium name="The Broad Institute Genome Sequencing Center for Infectious Disease"/>
            <person name="Wu L."/>
            <person name="Ma J."/>
        </authorList>
    </citation>
    <scope>NUCLEOTIDE SEQUENCE [LARGE SCALE GENOMIC DNA]</scope>
    <source>
        <strain evidence="2">CCUG 62221</strain>
    </source>
</reference>
<proteinExistence type="predicted"/>
<protein>
    <submittedName>
        <fullName evidence="1">Uncharacterized protein</fullName>
    </submittedName>
</protein>
<dbReference type="EMBL" id="JBHTMV010000013">
    <property type="protein sequence ID" value="MFD1294983.1"/>
    <property type="molecule type" value="Genomic_DNA"/>
</dbReference>
<evidence type="ECO:0000313" key="2">
    <source>
        <dbReference type="Proteomes" id="UP001597241"/>
    </source>
</evidence>
<evidence type="ECO:0000313" key="1">
    <source>
        <dbReference type="EMBL" id="MFD1294983.1"/>
    </source>
</evidence>